<comment type="caution">
    <text evidence="5">The sequence shown here is derived from an EMBL/GenBank/DDBJ whole genome shotgun (WGS) entry which is preliminary data.</text>
</comment>
<evidence type="ECO:0000256" key="2">
    <source>
        <dbReference type="SAM" id="Coils"/>
    </source>
</evidence>
<dbReference type="PANTHER" id="PTHR21483">
    <property type="entry name" value="RNA POLYMERASE II-ASSOCIATED PROTEIN 1"/>
    <property type="match status" value="1"/>
</dbReference>
<proteinExistence type="inferred from homology"/>
<dbReference type="EMBL" id="JAMWBK010000005">
    <property type="protein sequence ID" value="KAJ8905248.1"/>
    <property type="molecule type" value="Genomic_DNA"/>
</dbReference>
<feature type="coiled-coil region" evidence="2">
    <location>
        <begin position="132"/>
        <end position="171"/>
    </location>
</feature>
<dbReference type="AlphaFoldDB" id="A0AAV8UUJ0"/>
<dbReference type="PANTHER" id="PTHR21483:SF18">
    <property type="entry name" value="RNA POLYMERASE II-ASSOCIATED PROTEIN 1"/>
    <property type="match status" value="1"/>
</dbReference>
<name>A0AAV8UUJ0_9RHOD</name>
<sequence>MLLSRPIYGSCLGPVMKATDSDRKVRFTTTSDNGRAQDSSQARNDFFTAIEIKESHGEDDNLVPVAEPPKLTQPSGFPNVSANEYQNVGREPASVLASSGRIPKAPYSDDPFKNLKSEIDEENTQKLAVMSAEEVEEALEEVRSQMDGKMLEFLRQRNKQKVEKLQKESEKGLESLPDAVTEAIASSRVRMGPVEESKLAWLTDADDTRAYSNEFLSDVEAANEYLGPKSRLRFNLNGRALSREEMEGIPADSGLHHHGVDADLAGYTVAELLLLCRSTLTNQRSLALDVLTRIFERSQKSSASVLSEDEVVDIALLKAAHAEESVYYGYVGKSKSTRTSWALCISALAKVMYENEWDDWSSRVFLEISAMSSTSQKPDNGDEQQSSSLPELVAQDPQRILDIASEVPEAICILRVIARESSFSQELRTQKSFRPFIARLWQAVLATSQKRSIVEDTLLILEGLGRSDPEMILEEDRIGGVLVFFNELDMRNCTDEDLRVLISALRLFRTCTERNAAFSTVVSVLQSLTLPLEQIISEAAASELHWIFAIHSFLLLEAVARTRRRFGESSEEHIRVAELLKPLLPVANKFHYQEGRAHVEVASSAAAANFAGSLLHLHPSWFLHDVVNHERAPAQDLDKVGELEHVVFDLERVDVEDDLLGITEGVSLLVLYSKLHGSSRIEAFVDVKLAQRIWSTVARVYDLCNLESKGSAWTQRSLWRCINHCAASWATRIVEDTNFSLDARRTAFRVALESVPRAGHPFTAVEIIRSVVSMQRTVLSSVLGVEPDVLHGMMAAIYPQLVEQIASGRRLSVNSTWLMEFLDPEFNVDVETIPHFLQLSAALVRCNIVDSSDTWRKLLFIFLRSEKIRELDWAQDTLTSFMVQCNGGGVVWKDSWERVIDFIEEEVPFVIPAVAAAAVAAASVDSYAWSAFSSRGIEAVLDGAVCTSGCFLQWVNGDAEDPTLVPRALSFLNSTEHRSRVLYAISTCRVGAAAVQKPSILLDHSLKKETIVDVLSSVSVSDKLAGRNGAEPVEILEMVELILQPRRTDKTSSIAKLLIQNNPSFADPLSVFLPGD</sequence>
<dbReference type="InterPro" id="IPR013929">
    <property type="entry name" value="RPAP1_C"/>
</dbReference>
<reference evidence="5 6" key="1">
    <citation type="journal article" date="2023" name="Nat. Commun.">
        <title>Origin of minicircular mitochondrial genomes in red algae.</title>
        <authorList>
            <person name="Lee Y."/>
            <person name="Cho C.H."/>
            <person name="Lee Y.M."/>
            <person name="Park S.I."/>
            <person name="Yang J.H."/>
            <person name="West J.A."/>
            <person name="Bhattacharya D."/>
            <person name="Yoon H.S."/>
        </authorList>
    </citation>
    <scope>NUCLEOTIDE SEQUENCE [LARGE SCALE GENOMIC DNA]</scope>
    <source>
        <strain evidence="5 6">CCMP1338</strain>
        <tissue evidence="5">Whole cell</tissue>
    </source>
</reference>
<gene>
    <name evidence="5" type="ORF">NDN08_001756</name>
</gene>
<evidence type="ECO:0000313" key="5">
    <source>
        <dbReference type="EMBL" id="KAJ8905248.1"/>
    </source>
</evidence>
<accession>A0AAV8UUJ0</accession>
<protein>
    <recommendedName>
        <fullName evidence="7">RNA polymerase II-associated protein 1 N-terminal domain-containing protein</fullName>
    </recommendedName>
</protein>
<dbReference type="InterPro" id="IPR013930">
    <property type="entry name" value="RPAP1_N"/>
</dbReference>
<dbReference type="Pfam" id="PF08620">
    <property type="entry name" value="RPAP1_C"/>
    <property type="match status" value="1"/>
</dbReference>
<dbReference type="Proteomes" id="UP001157974">
    <property type="component" value="Unassembled WGS sequence"/>
</dbReference>
<keyword evidence="2" id="KW-0175">Coiled coil</keyword>
<evidence type="ECO:0008006" key="7">
    <source>
        <dbReference type="Google" id="ProtNLM"/>
    </source>
</evidence>
<comment type="similarity">
    <text evidence="1">Belongs to the RPAP1 family.</text>
</comment>
<dbReference type="GO" id="GO:0006366">
    <property type="term" value="P:transcription by RNA polymerase II"/>
    <property type="evidence" value="ECO:0007669"/>
    <property type="project" value="InterPro"/>
</dbReference>
<evidence type="ECO:0000313" key="6">
    <source>
        <dbReference type="Proteomes" id="UP001157974"/>
    </source>
</evidence>
<dbReference type="InterPro" id="IPR039913">
    <property type="entry name" value="RPAP1/Rba50"/>
</dbReference>
<evidence type="ECO:0000259" key="4">
    <source>
        <dbReference type="Pfam" id="PF08621"/>
    </source>
</evidence>
<dbReference type="Pfam" id="PF08621">
    <property type="entry name" value="RPAP1_N"/>
    <property type="match status" value="1"/>
</dbReference>
<evidence type="ECO:0000259" key="3">
    <source>
        <dbReference type="Pfam" id="PF08620"/>
    </source>
</evidence>
<feature type="domain" description="RPAP1 C-terminal" evidence="3">
    <location>
        <begin position="232"/>
        <end position="298"/>
    </location>
</feature>
<keyword evidence="6" id="KW-1185">Reference proteome</keyword>
<organism evidence="5 6">
    <name type="scientific">Rhodosorus marinus</name>
    <dbReference type="NCBI Taxonomy" id="101924"/>
    <lineage>
        <taxon>Eukaryota</taxon>
        <taxon>Rhodophyta</taxon>
        <taxon>Stylonematophyceae</taxon>
        <taxon>Stylonematales</taxon>
        <taxon>Stylonemataceae</taxon>
        <taxon>Rhodosorus</taxon>
    </lineage>
</organism>
<evidence type="ECO:0000256" key="1">
    <source>
        <dbReference type="ARBA" id="ARBA00009953"/>
    </source>
</evidence>
<feature type="domain" description="RPAP1 N-terminal" evidence="4">
    <location>
        <begin position="118"/>
        <end position="161"/>
    </location>
</feature>